<feature type="binding site" evidence="7">
    <location>
        <position position="69"/>
    </location>
    <ligand>
        <name>Cu cation</name>
        <dbReference type="ChEBI" id="CHEBI:23378"/>
    </ligand>
</feature>
<dbReference type="PANTHER" id="PTHR36507:SF1">
    <property type="entry name" value="BLL1555 PROTEIN"/>
    <property type="match status" value="1"/>
</dbReference>
<dbReference type="PANTHER" id="PTHR36507">
    <property type="entry name" value="BLL1555 PROTEIN"/>
    <property type="match status" value="1"/>
</dbReference>
<organism evidence="10 13">
    <name type="scientific">Methylopila capsulata</name>
    <dbReference type="NCBI Taxonomy" id="61654"/>
    <lineage>
        <taxon>Bacteria</taxon>
        <taxon>Pseudomonadati</taxon>
        <taxon>Pseudomonadota</taxon>
        <taxon>Alphaproteobacteria</taxon>
        <taxon>Hyphomicrobiales</taxon>
        <taxon>Methylopilaceae</taxon>
        <taxon>Methylopila</taxon>
    </lineage>
</organism>
<dbReference type="Proteomes" id="UP001143400">
    <property type="component" value="Unassembled WGS sequence"/>
</dbReference>
<dbReference type="CDD" id="cd13921">
    <property type="entry name" value="Amicyanin"/>
    <property type="match status" value="1"/>
</dbReference>
<feature type="signal peptide" evidence="8">
    <location>
        <begin position="1"/>
        <end position="20"/>
    </location>
</feature>
<keyword evidence="2" id="KW-0813">Transport</keyword>
<accession>A0A9W6IUG4</accession>
<dbReference type="GO" id="GO:0009055">
    <property type="term" value="F:electron transfer activity"/>
    <property type="evidence" value="ECO:0007669"/>
    <property type="project" value="InterPro"/>
</dbReference>
<dbReference type="InterPro" id="IPR002386">
    <property type="entry name" value="Amicyanin/Pseudoazurin"/>
</dbReference>
<comment type="cofactor">
    <cofactor evidence="7">
        <name>Cu cation</name>
        <dbReference type="ChEBI" id="CHEBI:23378"/>
    </cofactor>
    <text evidence="7">Binds 1 copper ion per subunit.</text>
</comment>
<dbReference type="EMBL" id="BSFF01000003">
    <property type="protein sequence ID" value="GLK56778.1"/>
    <property type="molecule type" value="Genomic_DNA"/>
</dbReference>
<evidence type="ECO:0000256" key="4">
    <source>
        <dbReference type="ARBA" id="ARBA00022764"/>
    </source>
</evidence>
<keyword evidence="3 7" id="KW-0479">Metal-binding</keyword>
<dbReference type="InterPro" id="IPR052721">
    <property type="entry name" value="ET_Amicyanin"/>
</dbReference>
<feature type="binding site" evidence="7">
    <location>
        <position position="112"/>
    </location>
    <ligand>
        <name>Cu cation</name>
        <dbReference type="ChEBI" id="CHEBI:23378"/>
    </ligand>
</feature>
<feature type="binding site" evidence="7">
    <location>
        <position position="109"/>
    </location>
    <ligand>
        <name>Cu cation</name>
        <dbReference type="ChEBI" id="CHEBI:23378"/>
    </ligand>
</feature>
<dbReference type="Gene3D" id="2.60.40.420">
    <property type="entry name" value="Cupredoxins - blue copper proteins"/>
    <property type="match status" value="1"/>
</dbReference>
<evidence type="ECO:0000256" key="1">
    <source>
        <dbReference type="ARBA" id="ARBA00004418"/>
    </source>
</evidence>
<evidence type="ECO:0000256" key="8">
    <source>
        <dbReference type="SAM" id="SignalP"/>
    </source>
</evidence>
<reference evidence="11 12" key="2">
    <citation type="submission" date="2021-01" db="EMBL/GenBank/DDBJ databases">
        <title>Genomic Encyclopedia of Type Strains, Phase IV (KMG-IV): sequencing the most valuable type-strain genomes for metagenomic binning, comparative biology and taxonomic classification.</title>
        <authorList>
            <person name="Goeker M."/>
        </authorList>
    </citation>
    <scope>NUCLEOTIDE SEQUENCE [LARGE SCALE GENOMIC DNA]</scope>
    <source>
        <strain evidence="11 12">DSM 6130</strain>
    </source>
</reference>
<dbReference type="PROSITE" id="PS00196">
    <property type="entry name" value="COPPER_BLUE"/>
    <property type="match status" value="1"/>
</dbReference>
<dbReference type="InterPro" id="IPR035668">
    <property type="entry name" value="Amicyanin"/>
</dbReference>
<evidence type="ECO:0000256" key="7">
    <source>
        <dbReference type="PIRSR" id="PIRSR602386-1"/>
    </source>
</evidence>
<feature type="domain" description="Blue (type 1) copper" evidence="9">
    <location>
        <begin position="37"/>
        <end position="123"/>
    </location>
</feature>
<sequence>MRALLLAALCVAFPLAYAHAAALELVADPAAANGPVTEVDIKDMAFATPELTVKAGSTVRWKNLDPIAHNVHFRGGPAKGWDKAQGPMLNENESYAIKFNDPGTYNYICTPHSMVMKGKVVVE</sequence>
<keyword evidence="6 7" id="KW-0186">Copper</keyword>
<dbReference type="InterPro" id="IPR028871">
    <property type="entry name" value="BlueCu_1_BS"/>
</dbReference>
<protein>
    <submittedName>
        <fullName evidence="11">Amicyanin</fullName>
    </submittedName>
</protein>
<keyword evidence="8" id="KW-0732">Signal</keyword>
<reference evidence="10" key="1">
    <citation type="journal article" date="2014" name="Int. J. Syst. Evol. Microbiol.">
        <title>Complete genome sequence of Corynebacterium casei LMG S-19264T (=DSM 44701T), isolated from a smear-ripened cheese.</title>
        <authorList>
            <consortium name="US DOE Joint Genome Institute (JGI-PGF)"/>
            <person name="Walter F."/>
            <person name="Albersmeier A."/>
            <person name="Kalinowski J."/>
            <person name="Ruckert C."/>
        </authorList>
    </citation>
    <scope>NUCLEOTIDE SEQUENCE</scope>
    <source>
        <strain evidence="10">VKM B-1606</strain>
    </source>
</reference>
<evidence type="ECO:0000256" key="3">
    <source>
        <dbReference type="ARBA" id="ARBA00022723"/>
    </source>
</evidence>
<dbReference type="GO" id="GO:0042597">
    <property type="term" value="C:periplasmic space"/>
    <property type="evidence" value="ECO:0007669"/>
    <property type="project" value="UniProtKB-SubCell"/>
</dbReference>
<evidence type="ECO:0000313" key="13">
    <source>
        <dbReference type="Proteomes" id="UP001143400"/>
    </source>
</evidence>
<evidence type="ECO:0000313" key="12">
    <source>
        <dbReference type="Proteomes" id="UP000758856"/>
    </source>
</evidence>
<dbReference type="GO" id="GO:0005507">
    <property type="term" value="F:copper ion binding"/>
    <property type="evidence" value="ECO:0007669"/>
    <property type="project" value="InterPro"/>
</dbReference>
<name>A0A9W6IUG4_9HYPH</name>
<evidence type="ECO:0000313" key="10">
    <source>
        <dbReference type="EMBL" id="GLK56778.1"/>
    </source>
</evidence>
<proteinExistence type="predicted"/>
<feature type="chain" id="PRO_5040723513" evidence="8">
    <location>
        <begin position="21"/>
        <end position="123"/>
    </location>
</feature>
<keyword evidence="5" id="KW-0249">Electron transport</keyword>
<dbReference type="Proteomes" id="UP000758856">
    <property type="component" value="Unassembled WGS sequence"/>
</dbReference>
<feature type="binding site" evidence="7">
    <location>
        <position position="116"/>
    </location>
    <ligand>
        <name>Cu cation</name>
        <dbReference type="ChEBI" id="CHEBI:23378"/>
    </ligand>
</feature>
<dbReference type="EMBL" id="JAFBCY010000003">
    <property type="protein sequence ID" value="MBM7852571.1"/>
    <property type="molecule type" value="Genomic_DNA"/>
</dbReference>
<evidence type="ECO:0000259" key="9">
    <source>
        <dbReference type="Pfam" id="PF00127"/>
    </source>
</evidence>
<dbReference type="AlphaFoldDB" id="A0A9W6IUG4"/>
<dbReference type="RefSeq" id="WP_204950947.1">
    <property type="nucleotide sequence ID" value="NZ_BSFF01000003.1"/>
</dbReference>
<dbReference type="Pfam" id="PF00127">
    <property type="entry name" value="Copper-bind"/>
    <property type="match status" value="1"/>
</dbReference>
<evidence type="ECO:0000256" key="5">
    <source>
        <dbReference type="ARBA" id="ARBA00022982"/>
    </source>
</evidence>
<evidence type="ECO:0000256" key="2">
    <source>
        <dbReference type="ARBA" id="ARBA00022448"/>
    </source>
</evidence>
<dbReference type="PRINTS" id="PR00155">
    <property type="entry name" value="AMICYANIN"/>
</dbReference>
<dbReference type="InterPro" id="IPR000923">
    <property type="entry name" value="BlueCu_1"/>
</dbReference>
<reference evidence="10" key="3">
    <citation type="submission" date="2023-01" db="EMBL/GenBank/DDBJ databases">
        <authorList>
            <person name="Sun Q."/>
            <person name="Evtushenko L."/>
        </authorList>
    </citation>
    <scope>NUCLEOTIDE SEQUENCE</scope>
    <source>
        <strain evidence="10">VKM B-1606</strain>
    </source>
</reference>
<keyword evidence="4" id="KW-0574">Periplasm</keyword>
<dbReference type="InterPro" id="IPR008972">
    <property type="entry name" value="Cupredoxin"/>
</dbReference>
<gene>
    <name evidence="10" type="ORF">GCM10008170_27970</name>
    <name evidence="11" type="ORF">JOD31_002813</name>
</gene>
<dbReference type="SUPFAM" id="SSF49503">
    <property type="entry name" value="Cupredoxins"/>
    <property type="match status" value="1"/>
</dbReference>
<comment type="subcellular location">
    <subcellularLocation>
        <location evidence="1">Periplasm</location>
    </subcellularLocation>
</comment>
<keyword evidence="12" id="KW-1185">Reference proteome</keyword>
<evidence type="ECO:0000313" key="11">
    <source>
        <dbReference type="EMBL" id="MBM7852571.1"/>
    </source>
</evidence>
<comment type="caution">
    <text evidence="10">The sequence shown here is derived from an EMBL/GenBank/DDBJ whole genome shotgun (WGS) entry which is preliminary data.</text>
</comment>
<evidence type="ECO:0000256" key="6">
    <source>
        <dbReference type="ARBA" id="ARBA00023008"/>
    </source>
</evidence>